<dbReference type="Proteomes" id="UP000325315">
    <property type="component" value="Unassembled WGS sequence"/>
</dbReference>
<gene>
    <name evidence="1" type="ORF">EPI10_022651</name>
</gene>
<protein>
    <submittedName>
        <fullName evidence="1">Aladin isoform X1</fullName>
    </submittedName>
</protein>
<proteinExistence type="predicted"/>
<dbReference type="OrthoDB" id="411991at2759"/>
<accession>A0A5B6VT45</accession>
<dbReference type="EMBL" id="SMMG02000005">
    <property type="protein sequence ID" value="KAA3472145.1"/>
    <property type="molecule type" value="Genomic_DNA"/>
</dbReference>
<organism evidence="1 2">
    <name type="scientific">Gossypium australe</name>
    <dbReference type="NCBI Taxonomy" id="47621"/>
    <lineage>
        <taxon>Eukaryota</taxon>
        <taxon>Viridiplantae</taxon>
        <taxon>Streptophyta</taxon>
        <taxon>Embryophyta</taxon>
        <taxon>Tracheophyta</taxon>
        <taxon>Spermatophyta</taxon>
        <taxon>Magnoliopsida</taxon>
        <taxon>eudicotyledons</taxon>
        <taxon>Gunneridae</taxon>
        <taxon>Pentapetalae</taxon>
        <taxon>rosids</taxon>
        <taxon>malvids</taxon>
        <taxon>Malvales</taxon>
        <taxon>Malvaceae</taxon>
        <taxon>Malvoideae</taxon>
        <taxon>Gossypium</taxon>
    </lineage>
</organism>
<dbReference type="AlphaFoldDB" id="A0A5B6VT45"/>
<comment type="caution">
    <text evidence="1">The sequence shown here is derived from an EMBL/GenBank/DDBJ whole genome shotgun (WGS) entry which is preliminary data.</text>
</comment>
<keyword evidence="2" id="KW-1185">Reference proteome</keyword>
<reference evidence="2" key="1">
    <citation type="journal article" date="2019" name="Plant Biotechnol. J.">
        <title>Genome sequencing of the Australian wild diploid species Gossypium australe highlights disease resistance and delayed gland morphogenesis.</title>
        <authorList>
            <person name="Cai Y."/>
            <person name="Cai X."/>
            <person name="Wang Q."/>
            <person name="Wang P."/>
            <person name="Zhang Y."/>
            <person name="Cai C."/>
            <person name="Xu Y."/>
            <person name="Wang K."/>
            <person name="Zhou Z."/>
            <person name="Wang C."/>
            <person name="Geng S."/>
            <person name="Li B."/>
            <person name="Dong Q."/>
            <person name="Hou Y."/>
            <person name="Wang H."/>
            <person name="Ai P."/>
            <person name="Liu Z."/>
            <person name="Yi F."/>
            <person name="Sun M."/>
            <person name="An G."/>
            <person name="Cheng J."/>
            <person name="Zhang Y."/>
            <person name="Shi Q."/>
            <person name="Xie Y."/>
            <person name="Shi X."/>
            <person name="Chang Y."/>
            <person name="Huang F."/>
            <person name="Chen Y."/>
            <person name="Hong S."/>
            <person name="Mi L."/>
            <person name="Sun Q."/>
            <person name="Zhang L."/>
            <person name="Zhou B."/>
            <person name="Peng R."/>
            <person name="Zhang X."/>
            <person name="Liu F."/>
        </authorList>
    </citation>
    <scope>NUCLEOTIDE SEQUENCE [LARGE SCALE GENOMIC DNA]</scope>
    <source>
        <strain evidence="2">cv. PA1801</strain>
    </source>
</reference>
<sequence>MRLCLGARTRSEMCLLTIKNVFSSFTIWDVAQVSRAFACDVNVLDLMRGKGASKLNLAKLMAVRRRNRELWLHVQPSHWIKTKAKP</sequence>
<evidence type="ECO:0000313" key="2">
    <source>
        <dbReference type="Proteomes" id="UP000325315"/>
    </source>
</evidence>
<name>A0A5B6VT45_9ROSI</name>
<evidence type="ECO:0000313" key="1">
    <source>
        <dbReference type="EMBL" id="KAA3472145.1"/>
    </source>
</evidence>